<proteinExistence type="predicted"/>
<organism evidence="1 2">
    <name type="scientific">Naganishia cerealis</name>
    <dbReference type="NCBI Taxonomy" id="610337"/>
    <lineage>
        <taxon>Eukaryota</taxon>
        <taxon>Fungi</taxon>
        <taxon>Dikarya</taxon>
        <taxon>Basidiomycota</taxon>
        <taxon>Agaricomycotina</taxon>
        <taxon>Tremellomycetes</taxon>
        <taxon>Filobasidiales</taxon>
        <taxon>Filobasidiaceae</taxon>
        <taxon>Naganishia</taxon>
    </lineage>
</organism>
<protein>
    <submittedName>
        <fullName evidence="1">Uncharacterized protein</fullName>
    </submittedName>
</protein>
<sequence>MLRDSAIFFILLTIMGLGFAQALFALDAADGQVNAASLVWNGLLQALLGSPDFDTPNERSFGLIIYYGWSILTIIILLNVLIALFGSSYSNVEENATDQYMAYYAYKTISMIRGPDTYVYPAPLNLVEIVIAPLEYVLPHTAWDRLNKFLMGTLLFVPLILIALFESTLNATAHQRLKLYFSDDVLEDEDDPELQNPETGNGEHGVISKEKFEDLVKVFPKYVHATVEKC</sequence>
<name>A0ACC2WIN2_9TREE</name>
<evidence type="ECO:0000313" key="2">
    <source>
        <dbReference type="Proteomes" id="UP001241377"/>
    </source>
</evidence>
<dbReference type="Proteomes" id="UP001241377">
    <property type="component" value="Unassembled WGS sequence"/>
</dbReference>
<evidence type="ECO:0000313" key="1">
    <source>
        <dbReference type="EMBL" id="KAJ9111044.1"/>
    </source>
</evidence>
<comment type="caution">
    <text evidence="1">The sequence shown here is derived from an EMBL/GenBank/DDBJ whole genome shotgun (WGS) entry which is preliminary data.</text>
</comment>
<reference evidence="1" key="1">
    <citation type="submission" date="2023-04" db="EMBL/GenBank/DDBJ databases">
        <title>Draft Genome sequencing of Naganishia species isolated from polar environments using Oxford Nanopore Technology.</title>
        <authorList>
            <person name="Leo P."/>
            <person name="Venkateswaran K."/>
        </authorList>
    </citation>
    <scope>NUCLEOTIDE SEQUENCE</scope>
    <source>
        <strain evidence="1">MNA-CCFEE 5261</strain>
    </source>
</reference>
<keyword evidence="2" id="KW-1185">Reference proteome</keyword>
<gene>
    <name evidence="1" type="ORF">QFC19_001241</name>
</gene>
<accession>A0ACC2WIN2</accession>
<dbReference type="EMBL" id="JASBWR010000009">
    <property type="protein sequence ID" value="KAJ9111044.1"/>
    <property type="molecule type" value="Genomic_DNA"/>
</dbReference>